<keyword evidence="3" id="KW-1185">Reference proteome</keyword>
<evidence type="ECO:0000313" key="2">
    <source>
        <dbReference type="EMBL" id="AGI68490.1"/>
    </source>
</evidence>
<dbReference type="EMBL" id="CP003740">
    <property type="protein sequence ID" value="AGI68490.1"/>
    <property type="molecule type" value="Genomic_DNA"/>
</dbReference>
<dbReference type="Proteomes" id="UP000005307">
    <property type="component" value="Chromosome"/>
</dbReference>
<accession>M9RFC0</accession>
<dbReference type="OrthoDB" id="7850174at2"/>
<evidence type="ECO:0000256" key="1">
    <source>
        <dbReference type="SAM" id="MobiDB-lite"/>
    </source>
</evidence>
<dbReference type="AlphaFoldDB" id="M9RFC0"/>
<sequence>MINVIKKTKLSPASKPKKCPSKTAHTSVKAFGVTVSLPDRWVDSILRRRLMKFLRALVVGRLINSIQASSDYSPKAIRHTAFADRSNGNILDRRTLPQLQQTDTIKQPNAWAGDIGKPSEIWKSLEREIVHRTTPLQCGRPVLIIAADRIEGNLISQHFQDLGQDVQLTNSLEGALGVLSDLPLAWSLAVCQIDDLADLEDVVDDLRDFRKSTPAVPLLLISSRFARDDLSAERLALCDASVTNNCNASALDAGIFAAIQNNRAWNRRTEVEQVDDRMFGCCQKNANLSEVATKGLKLGV</sequence>
<organism evidence="2 3">
    <name type="scientific">Octadecabacter antarcticus 307</name>
    <dbReference type="NCBI Taxonomy" id="391626"/>
    <lineage>
        <taxon>Bacteria</taxon>
        <taxon>Pseudomonadati</taxon>
        <taxon>Pseudomonadota</taxon>
        <taxon>Alphaproteobacteria</taxon>
        <taxon>Rhodobacterales</taxon>
        <taxon>Roseobacteraceae</taxon>
        <taxon>Octadecabacter</taxon>
    </lineage>
</organism>
<gene>
    <name evidence="2" type="ORF">OAN307_c29400</name>
</gene>
<evidence type="ECO:0000313" key="3">
    <source>
        <dbReference type="Proteomes" id="UP000005307"/>
    </source>
</evidence>
<name>M9RFC0_9RHOB</name>
<proteinExistence type="predicted"/>
<protein>
    <submittedName>
        <fullName evidence="2">Uncharacterized protein</fullName>
    </submittedName>
</protein>
<dbReference type="KEGG" id="oat:OAN307_c29400"/>
<dbReference type="RefSeq" id="WP_015500479.1">
    <property type="nucleotide sequence ID" value="NC_020911.1"/>
</dbReference>
<reference evidence="2 3" key="1">
    <citation type="journal article" date="2013" name="PLoS ONE">
        <title>Poles Apart: Arctic and Antarctic Octadecabacter strains Share High Genome Plasticity and a New Type of Xanthorhodopsin.</title>
        <authorList>
            <person name="Vollmers J."/>
            <person name="Voget S."/>
            <person name="Dietrich S."/>
            <person name="Gollnow K."/>
            <person name="Smits M."/>
            <person name="Meyer K."/>
            <person name="Brinkhoff T."/>
            <person name="Simon M."/>
            <person name="Daniel R."/>
        </authorList>
    </citation>
    <scope>NUCLEOTIDE SEQUENCE [LARGE SCALE GENOMIC DNA]</scope>
    <source>
        <strain evidence="2 3">307</strain>
    </source>
</reference>
<dbReference type="HOGENOM" id="CLU_926995_0_0_5"/>
<feature type="region of interest" description="Disordered" evidence="1">
    <location>
        <begin position="1"/>
        <end position="23"/>
    </location>
</feature>